<organism evidence="1 2">
    <name type="scientific">Romanomermis culicivorax</name>
    <name type="common">Nematode worm</name>
    <dbReference type="NCBI Taxonomy" id="13658"/>
    <lineage>
        <taxon>Eukaryota</taxon>
        <taxon>Metazoa</taxon>
        <taxon>Ecdysozoa</taxon>
        <taxon>Nematoda</taxon>
        <taxon>Enoplea</taxon>
        <taxon>Dorylaimia</taxon>
        <taxon>Mermithida</taxon>
        <taxon>Mermithoidea</taxon>
        <taxon>Mermithidae</taxon>
        <taxon>Romanomermis</taxon>
    </lineage>
</organism>
<reference evidence="2" key="1">
    <citation type="submission" date="2022-11" db="UniProtKB">
        <authorList>
            <consortium name="WormBaseParasite"/>
        </authorList>
    </citation>
    <scope>IDENTIFICATION</scope>
</reference>
<evidence type="ECO:0000313" key="1">
    <source>
        <dbReference type="Proteomes" id="UP000887565"/>
    </source>
</evidence>
<evidence type="ECO:0000313" key="2">
    <source>
        <dbReference type="WBParaSite" id="nRc.2.0.1.t36365-RA"/>
    </source>
</evidence>
<keyword evidence="1" id="KW-1185">Reference proteome</keyword>
<protein>
    <submittedName>
        <fullName evidence="2">Uncharacterized protein</fullName>
    </submittedName>
</protein>
<name>A0A915KDB6_ROMCU</name>
<dbReference type="AlphaFoldDB" id="A0A915KDB6"/>
<dbReference type="Proteomes" id="UP000887565">
    <property type="component" value="Unplaced"/>
</dbReference>
<accession>A0A915KDB6</accession>
<sequence>MIIDIKVKVKNTSPMNRPLKRYKIISYTYFVEELQSICTFLLRNRILLSTVDVLAPVFLQSTYIIAAHMTVYSMRHVVRNGFKFQEDDDLSV</sequence>
<dbReference type="WBParaSite" id="nRc.2.0.1.t36365-RA">
    <property type="protein sequence ID" value="nRc.2.0.1.t36365-RA"/>
    <property type="gene ID" value="nRc.2.0.1.g36365"/>
</dbReference>
<proteinExistence type="predicted"/>